<dbReference type="Proteomes" id="UP001465717">
    <property type="component" value="Unassembled WGS sequence"/>
</dbReference>
<gene>
    <name evidence="1" type="ORF">AAAT87_05995</name>
</gene>
<dbReference type="CDD" id="cd03794">
    <property type="entry name" value="GT4_WbuB-like"/>
    <property type="match status" value="1"/>
</dbReference>
<evidence type="ECO:0000313" key="2">
    <source>
        <dbReference type="Proteomes" id="UP001465717"/>
    </source>
</evidence>
<evidence type="ECO:0000313" key="1">
    <source>
        <dbReference type="EMBL" id="MEQ2507838.1"/>
    </source>
</evidence>
<accession>A0ABV1FXE9</accession>
<dbReference type="Gene3D" id="3.40.50.2000">
    <property type="entry name" value="Glycogen Phosphorylase B"/>
    <property type="match status" value="1"/>
</dbReference>
<dbReference type="SUPFAM" id="SSF53756">
    <property type="entry name" value="UDP-Glycosyltransferase/glycogen phosphorylase"/>
    <property type="match status" value="1"/>
</dbReference>
<proteinExistence type="predicted"/>
<reference evidence="1 2" key="1">
    <citation type="submission" date="2024-04" db="EMBL/GenBank/DDBJ databases">
        <title>Human intestinal bacterial collection.</title>
        <authorList>
            <person name="Pauvert C."/>
            <person name="Hitch T.C.A."/>
            <person name="Clavel T."/>
        </authorList>
    </citation>
    <scope>NUCLEOTIDE SEQUENCE [LARGE SCALE GENOMIC DNA]</scope>
    <source>
        <strain evidence="1 2">CLA-AA-H174</strain>
    </source>
</reference>
<dbReference type="EMBL" id="JBBNGE010000014">
    <property type="protein sequence ID" value="MEQ2507838.1"/>
    <property type="molecule type" value="Genomic_DNA"/>
</dbReference>
<name>A0ABV1FXE9_9BACT</name>
<sequence length="380" mass="43113">MEKVLDMKQTLWIVTELFPPDETSTAYILGEIANAMVAKYNVKVLCGPKIYDRRKKLDEENKFHLDDSIWVSRVNGANLDKNKSLGKTLSFYLMSKRLYMLAKKCIAKEDKVLMVTNPAPMVPLMAKLKKKIGFELNILVHDVFPENTRPAGFKLPMYGLCKNIFDKAYSNADQLIVLGRDMEKVIFQKVSKAHNGFSKPRITIIENWADIENIRPKKMPSGKIVLEYAGNIGRVQGLDRVIEQLPENVEFHLYGTGAMEESLKKQNHPNVFFHGPYFRSQQNEVLGACHIALVTLQDGMYGLGVPSKTYNILASGRPIMFLGPKDSEIDLLVKEEGVGYCGWPDKWDMGELMAMGKKARKIAERDYAKDIVLNKFLNSI</sequence>
<protein>
    <submittedName>
        <fullName evidence="1">Glycosyltransferase family 4 protein</fullName>
    </submittedName>
</protein>
<organism evidence="1 2">
    <name type="scientific">Segatella sinensis</name>
    <dbReference type="NCBI Taxonomy" id="3085167"/>
    <lineage>
        <taxon>Bacteria</taxon>
        <taxon>Pseudomonadati</taxon>
        <taxon>Bacteroidota</taxon>
        <taxon>Bacteroidia</taxon>
        <taxon>Bacteroidales</taxon>
        <taxon>Prevotellaceae</taxon>
        <taxon>Segatella</taxon>
    </lineage>
</organism>
<comment type="caution">
    <text evidence="1">The sequence shown here is derived from an EMBL/GenBank/DDBJ whole genome shotgun (WGS) entry which is preliminary data.</text>
</comment>
<dbReference type="RefSeq" id="WP_349225917.1">
    <property type="nucleotide sequence ID" value="NZ_JBBNFG020000017.1"/>
</dbReference>
<keyword evidence="2" id="KW-1185">Reference proteome</keyword>